<evidence type="ECO:0000256" key="1">
    <source>
        <dbReference type="SAM" id="MobiDB-lite"/>
    </source>
</evidence>
<dbReference type="EMBL" id="JACHJQ010000005">
    <property type="protein sequence ID" value="MBB4908785.1"/>
    <property type="molecule type" value="Genomic_DNA"/>
</dbReference>
<comment type="caution">
    <text evidence="2">The sequence shown here is derived from an EMBL/GenBank/DDBJ whole genome shotgun (WGS) entry which is preliminary data.</text>
</comment>
<gene>
    <name evidence="2" type="ORF">FHR82_005038</name>
</gene>
<evidence type="ECO:0000313" key="2">
    <source>
        <dbReference type="EMBL" id="MBB4908785.1"/>
    </source>
</evidence>
<dbReference type="Proteomes" id="UP000520767">
    <property type="component" value="Unassembled WGS sequence"/>
</dbReference>
<feature type="compositionally biased region" description="Pro residues" evidence="1">
    <location>
        <begin position="128"/>
        <end position="139"/>
    </location>
</feature>
<dbReference type="RefSeq" id="WP_184812889.1">
    <property type="nucleotide sequence ID" value="NZ_JACHJQ010000005.1"/>
</dbReference>
<accession>A0A7W7Q821</accession>
<reference evidence="2 3" key="1">
    <citation type="submission" date="2020-08" db="EMBL/GenBank/DDBJ databases">
        <title>Genomic Encyclopedia of Type Strains, Phase III (KMG-III): the genomes of soil and plant-associated and newly described type strains.</title>
        <authorList>
            <person name="Whitman W."/>
        </authorList>
    </citation>
    <scope>NUCLEOTIDE SEQUENCE [LARGE SCALE GENOMIC DNA]</scope>
    <source>
        <strain evidence="2 3">CECT 8960</strain>
    </source>
</reference>
<protein>
    <submittedName>
        <fullName evidence="2">Uncharacterized protein</fullName>
    </submittedName>
</protein>
<proteinExistence type="predicted"/>
<feature type="region of interest" description="Disordered" evidence="1">
    <location>
        <begin position="126"/>
        <end position="167"/>
    </location>
</feature>
<sequence>MRMQLDKGPYTPEMDHAERELNARADYAHNLARGLEAKVEQFEQRLSEKAPPSDEDVERMKKYILGHAMTEEWRQVAKRIDRGEVTWREIVDGLFYGTLDREVAAALRSLHRVPPASMDDLVQLGVLPAPPADQPPAEPPVTTTRRTRRDHNDDQWFDEDPLGRVTR</sequence>
<name>A0A7W7Q821_9PSEU</name>
<evidence type="ECO:0000313" key="3">
    <source>
        <dbReference type="Proteomes" id="UP000520767"/>
    </source>
</evidence>
<organism evidence="2 3">
    <name type="scientific">Actinophytocola algeriensis</name>
    <dbReference type="NCBI Taxonomy" id="1768010"/>
    <lineage>
        <taxon>Bacteria</taxon>
        <taxon>Bacillati</taxon>
        <taxon>Actinomycetota</taxon>
        <taxon>Actinomycetes</taxon>
        <taxon>Pseudonocardiales</taxon>
        <taxon>Pseudonocardiaceae</taxon>
    </lineage>
</organism>
<dbReference type="AlphaFoldDB" id="A0A7W7Q821"/>
<keyword evidence="3" id="KW-1185">Reference proteome</keyword>